<dbReference type="PANTHER" id="PTHR48050:SF13">
    <property type="entry name" value="STEROL 3-BETA-GLUCOSYLTRANSFERASE UGT80A2"/>
    <property type="match status" value="1"/>
</dbReference>
<dbReference type="GO" id="GO:0017000">
    <property type="term" value="P:antibiotic biosynthetic process"/>
    <property type="evidence" value="ECO:0007669"/>
    <property type="project" value="UniProtKB-ARBA"/>
</dbReference>
<dbReference type="EMBL" id="WUUL01000010">
    <property type="protein sequence ID" value="MXQ55004.1"/>
    <property type="molecule type" value="Genomic_DNA"/>
</dbReference>
<dbReference type="Pfam" id="PF00201">
    <property type="entry name" value="UDPGT"/>
    <property type="match status" value="1"/>
</dbReference>
<dbReference type="Proteomes" id="UP000430692">
    <property type="component" value="Unassembled WGS sequence"/>
</dbReference>
<dbReference type="PANTHER" id="PTHR48050">
    <property type="entry name" value="STEROL 3-BETA-GLUCOSYLTRANSFERASE"/>
    <property type="match status" value="1"/>
</dbReference>
<evidence type="ECO:0000313" key="4">
    <source>
        <dbReference type="EMBL" id="MXQ55004.1"/>
    </source>
</evidence>
<proteinExistence type="inferred from homology"/>
<evidence type="ECO:0000256" key="1">
    <source>
        <dbReference type="ARBA" id="ARBA00009995"/>
    </source>
</evidence>
<dbReference type="FunFam" id="3.40.50.2000:FF:000072">
    <property type="entry name" value="Glycosyl transferase"/>
    <property type="match status" value="1"/>
</dbReference>
<dbReference type="Gene3D" id="3.40.50.2000">
    <property type="entry name" value="Glycogen Phosphorylase B"/>
    <property type="match status" value="2"/>
</dbReference>
<dbReference type="InterPro" id="IPR050426">
    <property type="entry name" value="Glycosyltransferase_28"/>
</dbReference>
<organism evidence="4 5">
    <name type="scientific">Shimazuella alba</name>
    <dbReference type="NCBI Taxonomy" id="2690964"/>
    <lineage>
        <taxon>Bacteria</taxon>
        <taxon>Bacillati</taxon>
        <taxon>Bacillota</taxon>
        <taxon>Bacilli</taxon>
        <taxon>Bacillales</taxon>
        <taxon>Thermoactinomycetaceae</taxon>
        <taxon>Shimazuella</taxon>
    </lineage>
</organism>
<dbReference type="GO" id="GO:0016758">
    <property type="term" value="F:hexosyltransferase activity"/>
    <property type="evidence" value="ECO:0007669"/>
    <property type="project" value="UniProtKB-ARBA"/>
</dbReference>
<dbReference type="RefSeq" id="WP_160802353.1">
    <property type="nucleotide sequence ID" value="NZ_WUUL01000010.1"/>
</dbReference>
<gene>
    <name evidence="4" type="ORF">GSM42_15025</name>
</gene>
<reference evidence="4 5" key="1">
    <citation type="submission" date="2019-12" db="EMBL/GenBank/DDBJ databases">
        <title>Whole-genome analyses of novel actinobacteria.</title>
        <authorList>
            <person name="Sahin N."/>
            <person name="Saygin H."/>
        </authorList>
    </citation>
    <scope>NUCLEOTIDE SEQUENCE [LARGE SCALE GENOMIC DNA]</scope>
    <source>
        <strain evidence="4 5">KC615</strain>
    </source>
</reference>
<evidence type="ECO:0000256" key="2">
    <source>
        <dbReference type="ARBA" id="ARBA00022679"/>
    </source>
</evidence>
<dbReference type="SUPFAM" id="SSF53756">
    <property type="entry name" value="UDP-Glycosyltransferase/glycogen phosphorylase"/>
    <property type="match status" value="1"/>
</dbReference>
<dbReference type="GO" id="GO:0008194">
    <property type="term" value="F:UDP-glycosyltransferase activity"/>
    <property type="evidence" value="ECO:0007669"/>
    <property type="project" value="InterPro"/>
</dbReference>
<sequence>MKLLFFIMPAHGQVNPTLPVAKELIRRGEQIVYYTTKEFEKRIKGIGAEVRVIDDEFGIQMVQESANVSSDTALNPEIFLEIFSNHARKAPRLMKKVKSESADGIVCDPMCLWGRNLSEKLEIPRILFYSGIVITPDSPIFQYFPTQFHGEIPEVVKKMFMVKEELNIAPIPREFQPDSKYLDDTYEFIGPTIIKREQEVDFPIERIENHPTIYISLGSVIHQPHFYQICMDAFADTKWKVVMVSRSIPEKADIPSNFLVYPFVPQLEVLQHAEVFISHGGMNSVMESIWFGVPLLMVPQSSDQPLVAARVEELGLGLNLDFKTLTAERLKKAVEKLNSDFTLRSRVKEMKSVLQKSGGSNQGADVVQDFFREKGTAKRQDTPNDVI</sequence>
<keyword evidence="3" id="KW-0328">Glycosyltransferase</keyword>
<comment type="caution">
    <text evidence="4">The sequence shown here is derived from an EMBL/GenBank/DDBJ whole genome shotgun (WGS) entry which is preliminary data.</text>
</comment>
<name>A0A6I4W2J6_9BACL</name>
<protein>
    <submittedName>
        <fullName evidence="4">Uncharacterized protein</fullName>
    </submittedName>
</protein>
<dbReference type="AlphaFoldDB" id="A0A6I4W2J6"/>
<evidence type="ECO:0000313" key="5">
    <source>
        <dbReference type="Proteomes" id="UP000430692"/>
    </source>
</evidence>
<comment type="similarity">
    <text evidence="1 3">Belongs to the UDP-glycosyltransferase family.</text>
</comment>
<evidence type="ECO:0000256" key="3">
    <source>
        <dbReference type="RuleBase" id="RU003718"/>
    </source>
</evidence>
<keyword evidence="2 3" id="KW-0808">Transferase</keyword>
<dbReference type="InterPro" id="IPR035595">
    <property type="entry name" value="UDP_glycos_trans_CS"/>
</dbReference>
<dbReference type="PROSITE" id="PS00375">
    <property type="entry name" value="UDPGT"/>
    <property type="match status" value="1"/>
</dbReference>
<accession>A0A6I4W2J6</accession>
<dbReference type="CDD" id="cd03784">
    <property type="entry name" value="GT1_Gtf-like"/>
    <property type="match status" value="1"/>
</dbReference>
<keyword evidence="5" id="KW-1185">Reference proteome</keyword>
<dbReference type="InterPro" id="IPR002213">
    <property type="entry name" value="UDP_glucos_trans"/>
</dbReference>